<dbReference type="GO" id="GO:0003723">
    <property type="term" value="F:RNA binding"/>
    <property type="evidence" value="ECO:0007669"/>
    <property type="project" value="InterPro"/>
</dbReference>
<feature type="compositionally biased region" description="Basic and acidic residues" evidence="6">
    <location>
        <begin position="279"/>
        <end position="292"/>
    </location>
</feature>
<feature type="domain" description="Pseudouridine synthase II N-terminal" evidence="7">
    <location>
        <begin position="53"/>
        <end position="180"/>
    </location>
</feature>
<dbReference type="GO" id="GO:0005634">
    <property type="term" value="C:nucleus"/>
    <property type="evidence" value="ECO:0007669"/>
    <property type="project" value="TreeGrafter"/>
</dbReference>
<accession>A0A9P4JCU4</accession>
<dbReference type="Proteomes" id="UP000799439">
    <property type="component" value="Unassembled WGS sequence"/>
</dbReference>
<evidence type="ECO:0000256" key="4">
    <source>
        <dbReference type="ARBA" id="ARBA00022694"/>
    </source>
</evidence>
<dbReference type="OrthoDB" id="9995526at2759"/>
<keyword evidence="9" id="KW-1185">Reference proteome</keyword>
<dbReference type="GO" id="GO:0006400">
    <property type="term" value="P:tRNA modification"/>
    <property type="evidence" value="ECO:0007669"/>
    <property type="project" value="TreeGrafter"/>
</dbReference>
<evidence type="ECO:0000256" key="2">
    <source>
        <dbReference type="ARBA" id="ARBA00008999"/>
    </source>
</evidence>
<feature type="compositionally biased region" description="Basic and acidic residues" evidence="6">
    <location>
        <begin position="250"/>
        <end position="261"/>
    </location>
</feature>
<dbReference type="GO" id="GO:1990481">
    <property type="term" value="P:mRNA pseudouridine synthesis"/>
    <property type="evidence" value="ECO:0007669"/>
    <property type="project" value="TreeGrafter"/>
</dbReference>
<reference evidence="8" key="1">
    <citation type="journal article" date="2020" name="Stud. Mycol.">
        <title>101 Dothideomycetes genomes: a test case for predicting lifestyles and emergence of pathogens.</title>
        <authorList>
            <person name="Haridas S."/>
            <person name="Albert R."/>
            <person name="Binder M."/>
            <person name="Bloem J."/>
            <person name="Labutti K."/>
            <person name="Salamov A."/>
            <person name="Andreopoulos B."/>
            <person name="Baker S."/>
            <person name="Barry K."/>
            <person name="Bills G."/>
            <person name="Bluhm B."/>
            <person name="Cannon C."/>
            <person name="Castanera R."/>
            <person name="Culley D."/>
            <person name="Daum C."/>
            <person name="Ezra D."/>
            <person name="Gonzalez J."/>
            <person name="Henrissat B."/>
            <person name="Kuo A."/>
            <person name="Liang C."/>
            <person name="Lipzen A."/>
            <person name="Lutzoni F."/>
            <person name="Magnuson J."/>
            <person name="Mondo S."/>
            <person name="Nolan M."/>
            <person name="Ohm R."/>
            <person name="Pangilinan J."/>
            <person name="Park H.-J."/>
            <person name="Ramirez L."/>
            <person name="Alfaro M."/>
            <person name="Sun H."/>
            <person name="Tritt A."/>
            <person name="Yoshinaga Y."/>
            <person name="Zwiers L.-H."/>
            <person name="Turgeon B."/>
            <person name="Goodwin S."/>
            <person name="Spatafora J."/>
            <person name="Crous P."/>
            <person name="Grigoriev I."/>
        </authorList>
    </citation>
    <scope>NUCLEOTIDE SEQUENCE</scope>
    <source>
        <strain evidence="8">CBS 260.36</strain>
    </source>
</reference>
<dbReference type="InterPro" id="IPR014780">
    <property type="entry name" value="tRNA_psdUridine_synth_TruB"/>
</dbReference>
<protein>
    <recommendedName>
        <fullName evidence="3">tRNA pseudouridine(55) synthase</fullName>
        <ecNumber evidence="3">5.4.99.25</ecNumber>
    </recommendedName>
</protein>
<evidence type="ECO:0000256" key="5">
    <source>
        <dbReference type="ARBA" id="ARBA00023235"/>
    </source>
</evidence>
<dbReference type="PANTHER" id="PTHR13767">
    <property type="entry name" value="TRNA-PSEUDOURIDINE SYNTHASE"/>
    <property type="match status" value="1"/>
</dbReference>
<name>A0A9P4JCU4_9PEZI</name>
<evidence type="ECO:0000256" key="3">
    <source>
        <dbReference type="ARBA" id="ARBA00012787"/>
    </source>
</evidence>
<organism evidence="8 9">
    <name type="scientific">Myriangium duriaei CBS 260.36</name>
    <dbReference type="NCBI Taxonomy" id="1168546"/>
    <lineage>
        <taxon>Eukaryota</taxon>
        <taxon>Fungi</taxon>
        <taxon>Dikarya</taxon>
        <taxon>Ascomycota</taxon>
        <taxon>Pezizomycotina</taxon>
        <taxon>Dothideomycetes</taxon>
        <taxon>Dothideomycetidae</taxon>
        <taxon>Myriangiales</taxon>
        <taxon>Myriangiaceae</taxon>
        <taxon>Myriangium</taxon>
    </lineage>
</organism>
<comment type="similarity">
    <text evidence="2">Belongs to the pseudouridine synthase TruB family.</text>
</comment>
<dbReference type="GO" id="GO:0160148">
    <property type="term" value="F:tRNA pseudouridine(55) synthase activity"/>
    <property type="evidence" value="ECO:0007669"/>
    <property type="project" value="UniProtKB-EC"/>
</dbReference>
<comment type="catalytic activity">
    <reaction evidence="1">
        <text>a uridine in mRNA = a pseudouridine in mRNA</text>
        <dbReference type="Rhea" id="RHEA:56644"/>
        <dbReference type="Rhea" id="RHEA-COMP:14658"/>
        <dbReference type="Rhea" id="RHEA-COMP:14659"/>
        <dbReference type="ChEBI" id="CHEBI:65314"/>
        <dbReference type="ChEBI" id="CHEBI:65315"/>
    </reaction>
</comment>
<dbReference type="EMBL" id="ML996081">
    <property type="protein sequence ID" value="KAF2156663.1"/>
    <property type="molecule type" value="Genomic_DNA"/>
</dbReference>
<evidence type="ECO:0000313" key="8">
    <source>
        <dbReference type="EMBL" id="KAF2156663.1"/>
    </source>
</evidence>
<dbReference type="Pfam" id="PF01509">
    <property type="entry name" value="TruB_N"/>
    <property type="match status" value="1"/>
</dbReference>
<feature type="region of interest" description="Disordered" evidence="6">
    <location>
        <begin position="227"/>
        <end position="304"/>
    </location>
</feature>
<dbReference type="EC" id="5.4.99.25" evidence="3"/>
<keyword evidence="5" id="KW-0413">Isomerase</keyword>
<dbReference type="InterPro" id="IPR020103">
    <property type="entry name" value="PsdUridine_synth_cat_dom_sf"/>
</dbReference>
<dbReference type="InterPro" id="IPR002501">
    <property type="entry name" value="PsdUridine_synth_N"/>
</dbReference>
<evidence type="ECO:0000256" key="6">
    <source>
        <dbReference type="SAM" id="MobiDB-lite"/>
    </source>
</evidence>
<proteinExistence type="inferred from homology"/>
<keyword evidence="4" id="KW-0819">tRNA processing</keyword>
<dbReference type="SUPFAM" id="SSF55120">
    <property type="entry name" value="Pseudouridine synthase"/>
    <property type="match status" value="1"/>
</dbReference>
<evidence type="ECO:0000256" key="1">
    <source>
        <dbReference type="ARBA" id="ARBA00001166"/>
    </source>
</evidence>
<dbReference type="Gene3D" id="3.30.2350.10">
    <property type="entry name" value="Pseudouridine synthase"/>
    <property type="match status" value="2"/>
</dbReference>
<evidence type="ECO:0000313" key="9">
    <source>
        <dbReference type="Proteomes" id="UP000799439"/>
    </source>
</evidence>
<sequence length="400" mass="44386">MSSAALGNEMKRKLTESSLFKPAIESMAQDRREYKRRVGGSTPKSMRGKIQIKIGHGGTLDPGAEGVVSFGVGNGTKALGFLQNGAEKGYEAVMLFGAATDSFDSYGKVVGKKAWADVTKEKLEASLKQFRGKVMQRPSVYSALKRGGLKMYEYARLGKDIPELEKREMFVKQLEVVEWMDGGSHDYQWPETEIENDRKDAFVKVLRFDEIGDVEVVKGSDVEALKEDVKEEGKSRKRKRQERANGNARGEPEAKQSKTGEHPALPEQAESTAEQVEGEEVKSGKPQFEPRETQTSSSNRPRCPAPAARIRMVVSSGFYVRSLCHDLGVAVGSLALMSTLTRTKQACFELGTNVIPYEEFEKDEEVWGPQVAKELNAWDDRFAELQKERGANGEAEQSES</sequence>
<dbReference type="PANTHER" id="PTHR13767:SF2">
    <property type="entry name" value="PSEUDOURIDYLATE SYNTHASE TRUB1"/>
    <property type="match status" value="1"/>
</dbReference>
<evidence type="ECO:0000259" key="7">
    <source>
        <dbReference type="Pfam" id="PF01509"/>
    </source>
</evidence>
<dbReference type="AlphaFoldDB" id="A0A9P4JCU4"/>
<gene>
    <name evidence="8" type="ORF">K461DRAFT_272727</name>
</gene>
<feature type="region of interest" description="Disordered" evidence="6">
    <location>
        <begin position="22"/>
        <end position="46"/>
    </location>
</feature>
<comment type="caution">
    <text evidence="8">The sequence shown here is derived from an EMBL/GenBank/DDBJ whole genome shotgun (WGS) entry which is preliminary data.</text>
</comment>